<protein>
    <recommendedName>
        <fullName evidence="9">Neutral zinc metallopeptidase</fullName>
    </recommendedName>
</protein>
<proteinExistence type="predicted"/>
<evidence type="ECO:0000256" key="5">
    <source>
        <dbReference type="SAM" id="MobiDB-lite"/>
    </source>
</evidence>
<evidence type="ECO:0000313" key="7">
    <source>
        <dbReference type="EMBL" id="GAA1594144.1"/>
    </source>
</evidence>
<evidence type="ECO:0000313" key="8">
    <source>
        <dbReference type="Proteomes" id="UP001500393"/>
    </source>
</evidence>
<gene>
    <name evidence="7" type="ORF">GCM10009789_55280</name>
</gene>
<feature type="compositionally biased region" description="Low complexity" evidence="5">
    <location>
        <begin position="109"/>
        <end position="151"/>
    </location>
</feature>
<keyword evidence="4 6" id="KW-0472">Membrane</keyword>
<evidence type="ECO:0000256" key="2">
    <source>
        <dbReference type="ARBA" id="ARBA00022692"/>
    </source>
</evidence>
<evidence type="ECO:0000256" key="3">
    <source>
        <dbReference type="ARBA" id="ARBA00022989"/>
    </source>
</evidence>
<dbReference type="EMBL" id="BAAAOS010000041">
    <property type="protein sequence ID" value="GAA1594144.1"/>
    <property type="molecule type" value="Genomic_DNA"/>
</dbReference>
<feature type="compositionally biased region" description="Pro residues" evidence="5">
    <location>
        <begin position="1"/>
        <end position="39"/>
    </location>
</feature>
<feature type="region of interest" description="Disordered" evidence="5">
    <location>
        <begin position="1"/>
        <end position="73"/>
    </location>
</feature>
<feature type="region of interest" description="Disordered" evidence="5">
    <location>
        <begin position="107"/>
        <end position="165"/>
    </location>
</feature>
<comment type="caution">
    <text evidence="7">The sequence shown here is derived from an EMBL/GenBank/DDBJ whole genome shotgun (WGS) entry which is preliminary data.</text>
</comment>
<dbReference type="PANTHER" id="PTHR30168">
    <property type="entry name" value="PUTATIVE MEMBRANE PROTEIN YPFJ"/>
    <property type="match status" value="1"/>
</dbReference>
<keyword evidence="8" id="KW-1185">Reference proteome</keyword>
<keyword evidence="2 6" id="KW-0812">Transmembrane</keyword>
<feature type="transmembrane region" description="Helical" evidence="6">
    <location>
        <begin position="77"/>
        <end position="99"/>
    </location>
</feature>
<reference evidence="7 8" key="1">
    <citation type="journal article" date="2019" name="Int. J. Syst. Evol. Microbiol.">
        <title>The Global Catalogue of Microorganisms (GCM) 10K type strain sequencing project: providing services to taxonomists for standard genome sequencing and annotation.</title>
        <authorList>
            <consortium name="The Broad Institute Genomics Platform"/>
            <consortium name="The Broad Institute Genome Sequencing Center for Infectious Disease"/>
            <person name="Wu L."/>
            <person name="Ma J."/>
        </authorList>
    </citation>
    <scope>NUCLEOTIDE SEQUENCE [LARGE SCALE GENOMIC DNA]</scope>
    <source>
        <strain evidence="7 8">JCM 14969</strain>
    </source>
</reference>
<dbReference type="Proteomes" id="UP001500393">
    <property type="component" value="Unassembled WGS sequence"/>
</dbReference>
<keyword evidence="3 6" id="KW-1133">Transmembrane helix</keyword>
<evidence type="ECO:0000256" key="1">
    <source>
        <dbReference type="ARBA" id="ARBA00004167"/>
    </source>
</evidence>
<sequence>MSNQPPPYGPPYQGPPQYPGAPPQYQGPPPQYQGPPPQYGAPQYGQPQYGPPAGQQFGWGSGGFPPPPRRKKSKAPWIVGGLVVVFAGVVSLWIVGVVLKNNRQNDYVTQPTYSPTSHPTTAPTSSPTSEPTTAPTTAPQPTAPRTTRTTPATPPPPSDSDILTKNSIYKSGVQRTVNCRESSARANSAANARIYYNKVLACLNQAWPRQLALGKQRFAPPTLIGFTGPVQTPCSGGSPSSFYCSANETIYMDARTDLQLYKRYSSYPNRTQVLTYLRAQMVDTVAHEYGHHLQHLTGILRANNNIEYQRSGDAALQMSRRLEIQATCLGNVFMGANKGSYKFTGQLKAQLDYLHSHQGDEYGTRRDHGSRKSIPRWANAGFNTRSPRVCNTYVAAPALVY</sequence>
<dbReference type="RefSeq" id="WP_344218915.1">
    <property type="nucleotide sequence ID" value="NZ_BAAAOS010000041.1"/>
</dbReference>
<dbReference type="PANTHER" id="PTHR30168:SF0">
    <property type="entry name" value="INNER MEMBRANE PROTEIN"/>
    <property type="match status" value="1"/>
</dbReference>
<feature type="compositionally biased region" description="Low complexity" evidence="5">
    <location>
        <begin position="40"/>
        <end position="56"/>
    </location>
</feature>
<evidence type="ECO:0008006" key="9">
    <source>
        <dbReference type="Google" id="ProtNLM"/>
    </source>
</evidence>
<accession>A0ABN2E2D2</accession>
<dbReference type="InterPro" id="IPR007343">
    <property type="entry name" value="Uncharacterised_pept_Zn_put"/>
</dbReference>
<organism evidence="7 8">
    <name type="scientific">Kribbella sancticallisti</name>
    <dbReference type="NCBI Taxonomy" id="460087"/>
    <lineage>
        <taxon>Bacteria</taxon>
        <taxon>Bacillati</taxon>
        <taxon>Actinomycetota</taxon>
        <taxon>Actinomycetes</taxon>
        <taxon>Propionibacteriales</taxon>
        <taxon>Kribbellaceae</taxon>
        <taxon>Kribbella</taxon>
    </lineage>
</organism>
<dbReference type="Pfam" id="PF04228">
    <property type="entry name" value="Zn_peptidase"/>
    <property type="match status" value="1"/>
</dbReference>
<evidence type="ECO:0000256" key="6">
    <source>
        <dbReference type="SAM" id="Phobius"/>
    </source>
</evidence>
<name>A0ABN2E2D2_9ACTN</name>
<comment type="subcellular location">
    <subcellularLocation>
        <location evidence="1">Membrane</location>
        <topology evidence="1">Single-pass membrane protein</topology>
    </subcellularLocation>
</comment>
<evidence type="ECO:0000256" key="4">
    <source>
        <dbReference type="ARBA" id="ARBA00023136"/>
    </source>
</evidence>